<evidence type="ECO:0000256" key="1">
    <source>
        <dbReference type="SAM" id="MobiDB-lite"/>
    </source>
</evidence>
<protein>
    <submittedName>
        <fullName evidence="2">Uncharacterized protein</fullName>
    </submittedName>
</protein>
<proteinExistence type="predicted"/>
<dbReference type="AlphaFoldDB" id="A0A9P5P7V0"/>
<dbReference type="Proteomes" id="UP000772434">
    <property type="component" value="Unassembled WGS sequence"/>
</dbReference>
<keyword evidence="3" id="KW-1185">Reference proteome</keyword>
<sequence length="122" mass="14016">MPGFTHRKMGGLYAGITRGKPTWNGFEGKIGIPLVPDNRPLEIKFQAEWRKLKDEFNVRFKLDGLLLHEKWHLLPKPPELPRLELPSDPKYPSATTPRSKSKGRKGRKGRSKNTEIFEENAL</sequence>
<reference evidence="2" key="1">
    <citation type="submission" date="2020-11" db="EMBL/GenBank/DDBJ databases">
        <authorList>
            <consortium name="DOE Joint Genome Institute"/>
            <person name="Ahrendt S."/>
            <person name="Riley R."/>
            <person name="Andreopoulos W."/>
            <person name="Labutti K."/>
            <person name="Pangilinan J."/>
            <person name="Ruiz-Duenas F.J."/>
            <person name="Barrasa J.M."/>
            <person name="Sanchez-Garcia M."/>
            <person name="Camarero S."/>
            <person name="Miyauchi S."/>
            <person name="Serrano A."/>
            <person name="Linde D."/>
            <person name="Babiker R."/>
            <person name="Drula E."/>
            <person name="Ayuso-Fernandez I."/>
            <person name="Pacheco R."/>
            <person name="Padilla G."/>
            <person name="Ferreira P."/>
            <person name="Barriuso J."/>
            <person name="Kellner H."/>
            <person name="Castanera R."/>
            <person name="Alfaro M."/>
            <person name="Ramirez L."/>
            <person name="Pisabarro A.G."/>
            <person name="Kuo A."/>
            <person name="Tritt A."/>
            <person name="Lipzen A."/>
            <person name="He G."/>
            <person name="Yan M."/>
            <person name="Ng V."/>
            <person name="Cullen D."/>
            <person name="Martin F."/>
            <person name="Rosso M.-N."/>
            <person name="Henrissat B."/>
            <person name="Hibbett D."/>
            <person name="Martinez A.T."/>
            <person name="Grigoriev I.V."/>
        </authorList>
    </citation>
    <scope>NUCLEOTIDE SEQUENCE</scope>
    <source>
        <strain evidence="2">AH 40177</strain>
    </source>
</reference>
<gene>
    <name evidence="2" type="ORF">BDP27DRAFT_1371034</name>
</gene>
<evidence type="ECO:0000313" key="3">
    <source>
        <dbReference type="Proteomes" id="UP000772434"/>
    </source>
</evidence>
<dbReference type="EMBL" id="JADNRY010000273">
    <property type="protein sequence ID" value="KAF9059871.1"/>
    <property type="molecule type" value="Genomic_DNA"/>
</dbReference>
<accession>A0A9P5P7V0</accession>
<comment type="caution">
    <text evidence="2">The sequence shown here is derived from an EMBL/GenBank/DDBJ whole genome shotgun (WGS) entry which is preliminary data.</text>
</comment>
<organism evidence="2 3">
    <name type="scientific">Rhodocollybia butyracea</name>
    <dbReference type="NCBI Taxonomy" id="206335"/>
    <lineage>
        <taxon>Eukaryota</taxon>
        <taxon>Fungi</taxon>
        <taxon>Dikarya</taxon>
        <taxon>Basidiomycota</taxon>
        <taxon>Agaricomycotina</taxon>
        <taxon>Agaricomycetes</taxon>
        <taxon>Agaricomycetidae</taxon>
        <taxon>Agaricales</taxon>
        <taxon>Marasmiineae</taxon>
        <taxon>Omphalotaceae</taxon>
        <taxon>Rhodocollybia</taxon>
    </lineage>
</organism>
<feature type="region of interest" description="Disordered" evidence="1">
    <location>
        <begin position="76"/>
        <end position="122"/>
    </location>
</feature>
<evidence type="ECO:0000313" key="2">
    <source>
        <dbReference type="EMBL" id="KAF9059871.1"/>
    </source>
</evidence>
<feature type="compositionally biased region" description="Basic residues" evidence="1">
    <location>
        <begin position="99"/>
        <end position="111"/>
    </location>
</feature>
<name>A0A9P5P7V0_9AGAR</name>